<keyword evidence="6" id="KW-0663">Pyridoxal phosphate</keyword>
<dbReference type="EMBL" id="CP141614">
    <property type="protein sequence ID" value="WRP16002.1"/>
    <property type="molecule type" value="Genomic_DNA"/>
</dbReference>
<reference evidence="13" key="1">
    <citation type="submission" date="2023-12" db="EMBL/GenBank/DDBJ databases">
        <title>Novel isolates from deep terrestrial aquifers shed light on the physiology and ecology of the class Limnochordia.</title>
        <authorList>
            <person name="Karnachuk O.V."/>
            <person name="Lukina A.P."/>
            <person name="Avakyan M.R."/>
            <person name="Kadnikov V."/>
            <person name="Begmatov S."/>
            <person name="Beletsky A.V."/>
            <person name="Mardanov A.V."/>
            <person name="Ravin N.V."/>
        </authorList>
    </citation>
    <scope>NUCLEOTIDE SEQUENCE [LARGE SCALE GENOMIC DNA]</scope>
    <source>
        <strain evidence="13">LN</strain>
    </source>
</reference>
<comment type="cofactor">
    <cofactor evidence="1 10">
        <name>pyridoxal 5'-phosphate</name>
        <dbReference type="ChEBI" id="CHEBI:597326"/>
    </cofactor>
</comment>
<proteinExistence type="inferred from homology"/>
<dbReference type="RefSeq" id="WP_324670438.1">
    <property type="nucleotide sequence ID" value="NZ_CP141614.1"/>
</dbReference>
<sequence length="403" mass="42458">MMPVPDTTTPLIYLDHAATTPVRPEVVAAMTAVLQDPLAAGNPSSRHRLGARAREALDEARRQVGALLGAPQERIVFTGSATEANNLALLGAARAAGRHRRHLVITAIEHPSVMEAAALLESQGYRVTRVAPSREGVVDAEAVARAVEDDTFLVSVMLVNNETGALQPVADVARLVRRRRPEVLVHSDLVQAAGRLPVDVETLGVDLASVSAHKLHGPKGVGALYVGPRARLDPIVVGGGQERGLRSGTENLPGIVGFGVASALARQELPQTTERLRRLGRRLLDGLSGLGHRAHLLGPADPERRAPHIVCVALEGLRAEVVATHLDQEAGVLVSVGSACSSHKARKSHVLLAMGVPERLATGAIRLSLGLLTREEEVDEAIRRTAAVVEALSAFVGRGGGRG</sequence>
<evidence type="ECO:0000256" key="10">
    <source>
        <dbReference type="RuleBase" id="RU004504"/>
    </source>
</evidence>
<evidence type="ECO:0000259" key="11">
    <source>
        <dbReference type="Pfam" id="PF00266"/>
    </source>
</evidence>
<dbReference type="InterPro" id="IPR015422">
    <property type="entry name" value="PyrdxlP-dep_Trfase_small"/>
</dbReference>
<evidence type="ECO:0000313" key="13">
    <source>
        <dbReference type="Proteomes" id="UP001333102"/>
    </source>
</evidence>
<keyword evidence="13" id="KW-1185">Reference proteome</keyword>
<keyword evidence="7" id="KW-0408">Iron</keyword>
<evidence type="ECO:0000256" key="8">
    <source>
        <dbReference type="ARBA" id="ARBA00023014"/>
    </source>
</evidence>
<dbReference type="PIRSF" id="PIRSF005572">
    <property type="entry name" value="NifS"/>
    <property type="match status" value="1"/>
</dbReference>
<accession>A0ABZ1BT46</accession>
<evidence type="ECO:0000256" key="4">
    <source>
        <dbReference type="ARBA" id="ARBA00022679"/>
    </source>
</evidence>
<organism evidence="12 13">
    <name type="scientific">Geochorda subterranea</name>
    <dbReference type="NCBI Taxonomy" id="3109564"/>
    <lineage>
        <taxon>Bacteria</taxon>
        <taxon>Bacillati</taxon>
        <taxon>Bacillota</taxon>
        <taxon>Limnochordia</taxon>
        <taxon>Limnochordales</taxon>
        <taxon>Geochordaceae</taxon>
        <taxon>Geochorda</taxon>
    </lineage>
</organism>
<evidence type="ECO:0000256" key="5">
    <source>
        <dbReference type="ARBA" id="ARBA00022723"/>
    </source>
</evidence>
<comment type="similarity">
    <text evidence="2">Belongs to the class-V pyridoxal-phosphate-dependent aminotransferase family. NifS/IscS subfamily.</text>
</comment>
<dbReference type="PROSITE" id="PS00595">
    <property type="entry name" value="AA_TRANSFER_CLASS_5"/>
    <property type="match status" value="1"/>
</dbReference>
<dbReference type="InterPro" id="IPR015421">
    <property type="entry name" value="PyrdxlP-dep_Trfase_major"/>
</dbReference>
<dbReference type="PANTHER" id="PTHR11601">
    <property type="entry name" value="CYSTEINE DESULFURYLASE FAMILY MEMBER"/>
    <property type="match status" value="1"/>
</dbReference>
<evidence type="ECO:0000256" key="2">
    <source>
        <dbReference type="ARBA" id="ARBA00006490"/>
    </source>
</evidence>
<dbReference type="Gene3D" id="3.40.640.10">
    <property type="entry name" value="Type I PLP-dependent aspartate aminotransferase-like (Major domain)"/>
    <property type="match status" value="1"/>
</dbReference>
<keyword evidence="4" id="KW-0808">Transferase</keyword>
<comment type="catalytic activity">
    <reaction evidence="9">
        <text>(sulfur carrier)-H + L-cysteine = (sulfur carrier)-SH + L-alanine</text>
        <dbReference type="Rhea" id="RHEA:43892"/>
        <dbReference type="Rhea" id="RHEA-COMP:14737"/>
        <dbReference type="Rhea" id="RHEA-COMP:14739"/>
        <dbReference type="ChEBI" id="CHEBI:29917"/>
        <dbReference type="ChEBI" id="CHEBI:35235"/>
        <dbReference type="ChEBI" id="CHEBI:57972"/>
        <dbReference type="ChEBI" id="CHEBI:64428"/>
        <dbReference type="EC" id="2.8.1.7"/>
    </reaction>
</comment>
<dbReference type="InterPro" id="IPR015424">
    <property type="entry name" value="PyrdxlP-dep_Trfase"/>
</dbReference>
<dbReference type="SUPFAM" id="SSF53383">
    <property type="entry name" value="PLP-dependent transferases"/>
    <property type="match status" value="1"/>
</dbReference>
<keyword evidence="5" id="KW-0479">Metal-binding</keyword>
<evidence type="ECO:0000313" key="12">
    <source>
        <dbReference type="EMBL" id="WRP16002.1"/>
    </source>
</evidence>
<evidence type="ECO:0000256" key="6">
    <source>
        <dbReference type="ARBA" id="ARBA00022898"/>
    </source>
</evidence>
<dbReference type="EC" id="2.8.1.7" evidence="3"/>
<dbReference type="Pfam" id="PF00266">
    <property type="entry name" value="Aminotran_5"/>
    <property type="match status" value="1"/>
</dbReference>
<feature type="domain" description="Aminotransferase class V" evidence="11">
    <location>
        <begin position="12"/>
        <end position="379"/>
    </location>
</feature>
<evidence type="ECO:0000256" key="3">
    <source>
        <dbReference type="ARBA" id="ARBA00012239"/>
    </source>
</evidence>
<dbReference type="InterPro" id="IPR016454">
    <property type="entry name" value="Cysteine_dSase"/>
</dbReference>
<protein>
    <recommendedName>
        <fullName evidence="3">cysteine desulfurase</fullName>
        <ecNumber evidence="3">2.8.1.7</ecNumber>
    </recommendedName>
</protein>
<name>A0ABZ1BT46_9FIRM</name>
<evidence type="ECO:0000256" key="7">
    <source>
        <dbReference type="ARBA" id="ARBA00023004"/>
    </source>
</evidence>
<dbReference type="Gene3D" id="1.10.260.50">
    <property type="match status" value="1"/>
</dbReference>
<gene>
    <name evidence="12" type="ORF">VLY81_00380</name>
</gene>
<dbReference type="Proteomes" id="UP001333102">
    <property type="component" value="Chromosome"/>
</dbReference>
<evidence type="ECO:0000256" key="1">
    <source>
        <dbReference type="ARBA" id="ARBA00001933"/>
    </source>
</evidence>
<dbReference type="InterPro" id="IPR000192">
    <property type="entry name" value="Aminotrans_V_dom"/>
</dbReference>
<dbReference type="InterPro" id="IPR020578">
    <property type="entry name" value="Aminotrans_V_PyrdxlP_BS"/>
</dbReference>
<dbReference type="Gene3D" id="3.90.1150.10">
    <property type="entry name" value="Aspartate Aminotransferase, domain 1"/>
    <property type="match status" value="1"/>
</dbReference>
<evidence type="ECO:0000256" key="9">
    <source>
        <dbReference type="ARBA" id="ARBA00050776"/>
    </source>
</evidence>
<dbReference type="PANTHER" id="PTHR11601:SF34">
    <property type="entry name" value="CYSTEINE DESULFURASE"/>
    <property type="match status" value="1"/>
</dbReference>
<keyword evidence="8" id="KW-0411">Iron-sulfur</keyword>